<evidence type="ECO:0000313" key="3">
    <source>
        <dbReference type="Proteomes" id="UP000600865"/>
    </source>
</evidence>
<dbReference type="EMBL" id="BMYV01000001">
    <property type="protein sequence ID" value="GGX64448.1"/>
    <property type="molecule type" value="Genomic_DNA"/>
</dbReference>
<evidence type="ECO:0000256" key="1">
    <source>
        <dbReference type="SAM" id="SignalP"/>
    </source>
</evidence>
<feature type="chain" id="PRO_5036955712" description="Lipoprotein" evidence="1">
    <location>
        <begin position="20"/>
        <end position="195"/>
    </location>
</feature>
<dbReference type="Proteomes" id="UP000600865">
    <property type="component" value="Unassembled WGS sequence"/>
</dbReference>
<dbReference type="AlphaFoldDB" id="A0A918NDF3"/>
<reference evidence="2 3" key="1">
    <citation type="journal article" date="2014" name="Int. J. Syst. Evol. Microbiol.">
        <title>Complete genome sequence of Corynebacterium casei LMG S-19264T (=DSM 44701T), isolated from a smear-ripened cheese.</title>
        <authorList>
            <consortium name="US DOE Joint Genome Institute (JGI-PGF)"/>
            <person name="Walter F."/>
            <person name="Albersmeier A."/>
            <person name="Kalinowski J."/>
            <person name="Ruckert C."/>
        </authorList>
    </citation>
    <scope>NUCLEOTIDE SEQUENCE [LARGE SCALE GENOMIC DNA]</scope>
    <source>
        <strain evidence="2 3">KCTC 23968</strain>
    </source>
</reference>
<evidence type="ECO:0000313" key="2">
    <source>
        <dbReference type="EMBL" id="GGX64448.1"/>
    </source>
</evidence>
<organism evidence="2 3">
    <name type="scientific">Litorimonas cladophorae</name>
    <dbReference type="NCBI Taxonomy" id="1220491"/>
    <lineage>
        <taxon>Bacteria</taxon>
        <taxon>Pseudomonadati</taxon>
        <taxon>Pseudomonadota</taxon>
        <taxon>Alphaproteobacteria</taxon>
        <taxon>Maricaulales</taxon>
        <taxon>Robiginitomaculaceae</taxon>
    </lineage>
</organism>
<comment type="caution">
    <text evidence="2">The sequence shown here is derived from an EMBL/GenBank/DDBJ whole genome shotgun (WGS) entry which is preliminary data.</text>
</comment>
<protein>
    <recommendedName>
        <fullName evidence="4">Lipoprotein</fullName>
    </recommendedName>
</protein>
<dbReference type="PROSITE" id="PS51257">
    <property type="entry name" value="PROKAR_LIPOPROTEIN"/>
    <property type="match status" value="1"/>
</dbReference>
<gene>
    <name evidence="2" type="ORF">GCM10011309_13270</name>
</gene>
<name>A0A918NDF3_9PROT</name>
<proteinExistence type="predicted"/>
<dbReference type="RefSeq" id="WP_189583048.1">
    <property type="nucleotide sequence ID" value="NZ_BMYV01000001.1"/>
</dbReference>
<accession>A0A918NDF3</accession>
<evidence type="ECO:0008006" key="4">
    <source>
        <dbReference type="Google" id="ProtNLM"/>
    </source>
</evidence>
<feature type="signal peptide" evidence="1">
    <location>
        <begin position="1"/>
        <end position="19"/>
    </location>
</feature>
<keyword evidence="1" id="KW-0732">Signal</keyword>
<sequence length="195" mass="21285">MSMKTTLIGAAALSFLALAGCRSTQEVLEIGEAGEANPGPCPRAFALYDVSRIVEIGGDGAERFDNVGFTGEIDKVRSFCRYYADRPIVGDLTIDFSLGRGPAADGDTKTYAYFVAVTRKNIEVIEKAYFPLTVTFAPGQDRMRVTETIDEITIPRANDTTSGENFEIIVGFDVTEEQRAFNADGKRFRVSAGQR</sequence>
<keyword evidence="3" id="KW-1185">Reference proteome</keyword>